<protein>
    <submittedName>
        <fullName evidence="4">Outer protein D</fullName>
    </submittedName>
</protein>
<sequence>MRSHKNSNRLTHAQSTYQRMPEQVTDLPVSPGTVASGMASPSGSSGVLSELPARPTKLLRTEASAVHSAPGSGAIPGQNGTSMPFHFALPYDYLGRNSHAHHLPLGRADVPEPQWTAEQQPAFEDAAVHEERQVQVGCPSTSCDVPSEFAKLSGKIRRGTVLSGSDTPYPADSEFIAQLVDAAGKRGDKLVAIKRYVYLLIRFSDWLRQRGKAGLQKRLCQDKESLRQDKEALKRDASDFQKGSQGIRLNAALTHLRKIASANYGAPKIRLSGRYEVPDGDKQLIDGTLSASPAYASPLRAFSEWLNSQNKQGLSETGRLHSETLMDDAKAFAGTCMAGSRKAVAALRKLQELKLTEATFIPGKHLDTSDINEDDRQIVEHFKATLWVSSGGRTYAKGETYASKTSRRLTRFSVWLKKNNKAPMASRLYDKTLDQDFATYINGLSLNVRSQVKTMLSKVRETYPPDVQLPDQGGIAEPTGSSYSSMIPHTPEGGWPQAPEGDWNPDTPEDEVAGPSSSAQPEVSSYDIPFDWEALYQEATEPQHTTEMSQASILSFDEKDTGPGWKPGAQQVPDWLLQHKVRDEQMVRICGINYSVSTKQRDVGGVKQAKLYLNPLYP</sequence>
<accession>A0A1Y6H850</accession>
<feature type="compositionally biased region" description="Low complexity" evidence="2">
    <location>
        <begin position="35"/>
        <end position="46"/>
    </location>
</feature>
<evidence type="ECO:0000313" key="3">
    <source>
        <dbReference type="EMBL" id="SMQ98681.1"/>
    </source>
</evidence>
<dbReference type="Proteomes" id="UP000195877">
    <property type="component" value="Chromosome 1"/>
</dbReference>
<gene>
    <name evidence="4" type="primary">xopD_2</name>
    <name evidence="4" type="ORF">PD5205_02563</name>
    <name evidence="3" type="ORF">PD885_01431</name>
</gene>
<evidence type="ECO:0000313" key="6">
    <source>
        <dbReference type="Proteomes" id="UP000195953"/>
    </source>
</evidence>
<reference evidence="3 5" key="1">
    <citation type="submission" date="2017-05" db="EMBL/GenBank/DDBJ databases">
        <authorList>
            <person name="Blom J."/>
        </authorList>
    </citation>
    <scope>NUCLEOTIDE SEQUENCE [LARGE SCALE GENOMIC DNA]</scope>
    <source>
        <strain evidence="3">PD885</strain>
    </source>
</reference>
<dbReference type="GeneID" id="61893831"/>
<feature type="coiled-coil region" evidence="1">
    <location>
        <begin position="216"/>
        <end position="243"/>
    </location>
</feature>
<dbReference type="eggNOG" id="COG5160">
    <property type="taxonomic scope" value="Bacteria"/>
</dbReference>
<proteinExistence type="predicted"/>
<evidence type="ECO:0000313" key="5">
    <source>
        <dbReference type="Proteomes" id="UP000195877"/>
    </source>
</evidence>
<keyword evidence="1" id="KW-0175">Coiled coil</keyword>
<name>A0A1Y6H850_9XANT</name>
<keyword evidence="5" id="KW-1185">Reference proteome</keyword>
<dbReference type="EMBL" id="LT853885">
    <property type="protein sequence ID" value="SMR03854.1"/>
    <property type="molecule type" value="Genomic_DNA"/>
</dbReference>
<evidence type="ECO:0000256" key="1">
    <source>
        <dbReference type="SAM" id="Coils"/>
    </source>
</evidence>
<dbReference type="Proteomes" id="UP000195953">
    <property type="component" value="Chromosome 1"/>
</dbReference>
<dbReference type="EMBL" id="LT853882">
    <property type="protein sequence ID" value="SMQ98681.1"/>
    <property type="molecule type" value="Genomic_DNA"/>
</dbReference>
<organism evidence="4 6">
    <name type="scientific">Xanthomonas fragariae</name>
    <dbReference type="NCBI Taxonomy" id="48664"/>
    <lineage>
        <taxon>Bacteria</taxon>
        <taxon>Pseudomonadati</taxon>
        <taxon>Pseudomonadota</taxon>
        <taxon>Gammaproteobacteria</taxon>
        <taxon>Lysobacterales</taxon>
        <taxon>Lysobacteraceae</taxon>
        <taxon>Xanthomonas</taxon>
    </lineage>
</organism>
<dbReference type="RefSeq" id="WP_231892669.1">
    <property type="nucleotide sequence ID" value="NZ_CP016830.1"/>
</dbReference>
<feature type="compositionally biased region" description="Polar residues" evidence="2">
    <location>
        <begin position="8"/>
        <end position="18"/>
    </location>
</feature>
<feature type="region of interest" description="Disordered" evidence="2">
    <location>
        <begin position="1"/>
        <end position="50"/>
    </location>
</feature>
<reference evidence="4 6" key="2">
    <citation type="submission" date="2017-05" db="EMBL/GenBank/DDBJ databases">
        <authorList>
            <person name="Song R."/>
            <person name="Chenine A.L."/>
            <person name="Ruprecht R.M."/>
        </authorList>
    </citation>
    <scope>NUCLEOTIDE SEQUENCE [LARGE SCALE GENOMIC DNA]</scope>
    <source>
        <strain evidence="4">PD5205</strain>
    </source>
</reference>
<feature type="region of interest" description="Disordered" evidence="2">
    <location>
        <begin position="463"/>
        <end position="523"/>
    </location>
</feature>
<dbReference type="AlphaFoldDB" id="A0A1Y6H850"/>
<evidence type="ECO:0000313" key="4">
    <source>
        <dbReference type="EMBL" id="SMR03854.1"/>
    </source>
</evidence>
<evidence type="ECO:0000256" key="2">
    <source>
        <dbReference type="SAM" id="MobiDB-lite"/>
    </source>
</evidence>